<organism evidence="2 3">
    <name type="scientific">Streptomyces kasugaensis</name>
    <dbReference type="NCBI Taxonomy" id="1946"/>
    <lineage>
        <taxon>Bacteria</taxon>
        <taxon>Bacillati</taxon>
        <taxon>Actinomycetota</taxon>
        <taxon>Actinomycetes</taxon>
        <taxon>Kitasatosporales</taxon>
        <taxon>Streptomycetaceae</taxon>
        <taxon>Streptomyces</taxon>
    </lineage>
</organism>
<comment type="caution">
    <text evidence="2">The sequence shown here is derived from an EMBL/GenBank/DDBJ whole genome shotgun (WGS) entry which is preliminary data.</text>
</comment>
<evidence type="ECO:0000256" key="1">
    <source>
        <dbReference type="SAM" id="MobiDB-lite"/>
    </source>
</evidence>
<dbReference type="Proteomes" id="UP000292452">
    <property type="component" value="Unassembled WGS sequence"/>
</dbReference>
<proteinExistence type="predicted"/>
<sequence>MERDVKGNVVLGDQNIAGRDNNITNYLTGLRHLRPHPVDPDKLMPANRFVSPGDNFARAAQAVRPSFGSAANVRVVVLLAPEEHGRKSAGLRLLAATNVASGRVSELLPDWDEPDVSCLPEERGVGYLLNLRGVTQPLPDAFYTDLVIYASGLRKTGSYMVITATKTVWSQARAGGSHPEILVAEIERPKPDDVVKRYLEGHEKTQGRSDWIDNKEGVFYGLLPEDCAPGEAVRLASIIAKAKNVEDKDALDEFKGWETRLSDWFSGGEEGVRTRAVRIAGAYLDKAPSTVVLSSADLLLAAPKINLPMPKGGLLAMPDAPSRLEPAGMSFDGATSIASLVHESQGPAIRRYLWTQHTQLSQEVLTQWLQDISQGPAKDHLDSLASALTQLAETVGIAPIFDLAEGWLRNGGKQHLDLVGDLLSDLAVHANLGSQTRAELAKWAAGKKEPARQRAVARACSGSFGKKYPSQALTRARYILSSPGSEEALKDATKAVRVLASDGDLAPLVTDTVVKWITNSGKSTGTELSVFYDVFDAPSGADQLEKSPLAVALAQSGEAGDAMRRRLLEGWQHVIGQSEDVFHSQQTLLNWRQGAEKGLLPQGPVVDIIIALGRATGIVNPPIRDVVKEEGPLRDALIVALFTEVQRTYRTADGPPVAPSGNAPVAQSLQDVNEADPRT</sequence>
<accession>A0A4Q9HLW1</accession>
<feature type="region of interest" description="Disordered" evidence="1">
    <location>
        <begin position="652"/>
        <end position="679"/>
    </location>
</feature>
<evidence type="ECO:0000313" key="2">
    <source>
        <dbReference type="EMBL" id="TBO55758.1"/>
    </source>
</evidence>
<name>A0A4Q9HLW1_STRKA</name>
<dbReference type="EMBL" id="SIXH01000446">
    <property type="protein sequence ID" value="TBO55758.1"/>
    <property type="molecule type" value="Genomic_DNA"/>
</dbReference>
<evidence type="ECO:0000313" key="3">
    <source>
        <dbReference type="Proteomes" id="UP000292452"/>
    </source>
</evidence>
<gene>
    <name evidence="2" type="ORF">EYS09_31545</name>
</gene>
<protein>
    <submittedName>
        <fullName evidence="2">Uncharacterized protein</fullName>
    </submittedName>
</protein>
<keyword evidence="3" id="KW-1185">Reference proteome</keyword>
<dbReference type="RefSeq" id="WP_131125755.1">
    <property type="nucleotide sequence ID" value="NZ_SIXH01000446.1"/>
</dbReference>
<dbReference type="AlphaFoldDB" id="A0A4Q9HLW1"/>
<reference evidence="2 3" key="1">
    <citation type="submission" date="2019-02" db="EMBL/GenBank/DDBJ databases">
        <title>Draft Genome Sequence of Streptomyces sp. AM-2504, identified by 16S rRNA comparative analysis as a Streptomyces Kasugaensis strain.</title>
        <authorList>
            <person name="Napolioni V."/>
            <person name="Giuliodori A.M."/>
            <person name="Spurio R."/>
            <person name="Fabbretti A."/>
        </authorList>
    </citation>
    <scope>NUCLEOTIDE SEQUENCE [LARGE SCALE GENOMIC DNA]</scope>
    <source>
        <strain evidence="2 3">AM-2504</strain>
    </source>
</reference>